<protein>
    <submittedName>
        <fullName evidence="1">Uncharacterized protein</fullName>
    </submittedName>
</protein>
<evidence type="ECO:0000313" key="1">
    <source>
        <dbReference type="EMBL" id="MPC45077.1"/>
    </source>
</evidence>
<sequence>MNMKTCHGTEGVKPAPVNLSINPFHTRTHFYLEIRPFH</sequence>
<keyword evidence="2" id="KW-1185">Reference proteome</keyword>
<name>A0A5B7FHT2_PORTR</name>
<gene>
    <name evidence="1" type="ORF">E2C01_038762</name>
</gene>
<comment type="caution">
    <text evidence="1">The sequence shown here is derived from an EMBL/GenBank/DDBJ whole genome shotgun (WGS) entry which is preliminary data.</text>
</comment>
<reference evidence="1 2" key="1">
    <citation type="submission" date="2019-05" db="EMBL/GenBank/DDBJ databases">
        <title>Another draft genome of Portunus trituberculatus and its Hox gene families provides insights of decapod evolution.</title>
        <authorList>
            <person name="Jeong J.-H."/>
            <person name="Song I."/>
            <person name="Kim S."/>
            <person name="Choi T."/>
            <person name="Kim D."/>
            <person name="Ryu S."/>
            <person name="Kim W."/>
        </authorList>
    </citation>
    <scope>NUCLEOTIDE SEQUENCE [LARGE SCALE GENOMIC DNA]</scope>
    <source>
        <tissue evidence="1">Muscle</tissue>
    </source>
</reference>
<dbReference type="EMBL" id="VSRR010006561">
    <property type="protein sequence ID" value="MPC45077.1"/>
    <property type="molecule type" value="Genomic_DNA"/>
</dbReference>
<proteinExistence type="predicted"/>
<accession>A0A5B7FHT2</accession>
<organism evidence="1 2">
    <name type="scientific">Portunus trituberculatus</name>
    <name type="common">Swimming crab</name>
    <name type="synonym">Neptunus trituberculatus</name>
    <dbReference type="NCBI Taxonomy" id="210409"/>
    <lineage>
        <taxon>Eukaryota</taxon>
        <taxon>Metazoa</taxon>
        <taxon>Ecdysozoa</taxon>
        <taxon>Arthropoda</taxon>
        <taxon>Crustacea</taxon>
        <taxon>Multicrustacea</taxon>
        <taxon>Malacostraca</taxon>
        <taxon>Eumalacostraca</taxon>
        <taxon>Eucarida</taxon>
        <taxon>Decapoda</taxon>
        <taxon>Pleocyemata</taxon>
        <taxon>Brachyura</taxon>
        <taxon>Eubrachyura</taxon>
        <taxon>Portunoidea</taxon>
        <taxon>Portunidae</taxon>
        <taxon>Portuninae</taxon>
        <taxon>Portunus</taxon>
    </lineage>
</organism>
<evidence type="ECO:0000313" key="2">
    <source>
        <dbReference type="Proteomes" id="UP000324222"/>
    </source>
</evidence>
<dbReference type="AlphaFoldDB" id="A0A5B7FHT2"/>
<dbReference type="Proteomes" id="UP000324222">
    <property type="component" value="Unassembled WGS sequence"/>
</dbReference>